<name>A0AAU9FI64_DROMD</name>
<feature type="coiled-coil region" evidence="7">
    <location>
        <begin position="198"/>
        <end position="225"/>
    </location>
</feature>
<evidence type="ECO:0000256" key="1">
    <source>
        <dbReference type="ARBA" id="ARBA00011764"/>
    </source>
</evidence>
<dbReference type="EMBL" id="AP029264">
    <property type="protein sequence ID" value="BFF95355.1"/>
    <property type="molecule type" value="Genomic_DNA"/>
</dbReference>
<keyword evidence="7" id="KW-0175">Coiled coil</keyword>
<evidence type="ECO:0000313" key="9">
    <source>
        <dbReference type="EMBL" id="BFF95355.1"/>
    </source>
</evidence>
<dbReference type="Proteomes" id="UP001500889">
    <property type="component" value="Chromosome U"/>
</dbReference>
<dbReference type="SMART" id="SM00717">
    <property type="entry name" value="SANT"/>
    <property type="match status" value="1"/>
</dbReference>
<evidence type="ECO:0000256" key="3">
    <source>
        <dbReference type="ARBA" id="ARBA00023015"/>
    </source>
</evidence>
<keyword evidence="5" id="KW-0804">Transcription</keyword>
<reference evidence="9 10" key="1">
    <citation type="submission" date="2024-02" db="EMBL/GenBank/DDBJ databases">
        <title>A chromosome-level genome assembly of Drosophila madeirensis, a fruit fly species endemic to Madeira island.</title>
        <authorList>
            <person name="Tomihara K."/>
            <person name="Llopart A."/>
            <person name="Yamamoto D."/>
        </authorList>
    </citation>
    <scope>NUCLEOTIDE SEQUENCE [LARGE SCALE GENOMIC DNA]</scope>
    <source>
        <strain evidence="9 10">RF1</strain>
    </source>
</reference>
<gene>
    <name evidence="9" type="ORF">DMAD_12775</name>
</gene>
<evidence type="ECO:0000256" key="2">
    <source>
        <dbReference type="ARBA" id="ARBA00016807"/>
    </source>
</evidence>
<comment type="function">
    <text evidence="6">Involved in transvection phenomena (= synapsis-dependent gene expression), where the synaptic pairing of chromosomes carrying genes with which zeste interacts influences the expression of these genes. Zeste binds to DNA and stimulates transcription from a nearby promoter.</text>
</comment>
<dbReference type="Pfam" id="PF13873">
    <property type="entry name" value="Myb_DNA-bind_5"/>
    <property type="match status" value="1"/>
</dbReference>
<dbReference type="AlphaFoldDB" id="A0AAU9FI64"/>
<dbReference type="InterPro" id="IPR001005">
    <property type="entry name" value="SANT/Myb"/>
</dbReference>
<dbReference type="InterPro" id="IPR028002">
    <property type="entry name" value="Myb_DNA-bind_5"/>
</dbReference>
<evidence type="ECO:0000256" key="5">
    <source>
        <dbReference type="ARBA" id="ARBA00023163"/>
    </source>
</evidence>
<comment type="subunit">
    <text evidence="1">Self-associates forming complexes of several hundred monomers.</text>
</comment>
<keyword evidence="4" id="KW-0238">DNA-binding</keyword>
<protein>
    <recommendedName>
        <fullName evidence="2">Regulatory protein zeste</fullName>
    </recommendedName>
</protein>
<sequence length="233" mass="27301">MQDNCLDATQQSGSATETADFCLQQPQSTMRRTLKRHRGKNFSVAEERILHQLVDTHKDVLSNKKNDAATWKLKSDTWAKIAEEFCTQSGVVRNWEALRDKYTNTKRKERRCNGETLGYFSSQSEELNDYTDGNCLSESCYPSLIDFEESEILAPSEPQYEASYSECSQDAKKNYWVAGVALLKMQQQYHRDENARQAERHSIEMEKHRLELHNLRLKNHLLELEIEERFERR</sequence>
<keyword evidence="3" id="KW-0805">Transcription regulation</keyword>
<dbReference type="GO" id="GO:0003677">
    <property type="term" value="F:DNA binding"/>
    <property type="evidence" value="ECO:0007669"/>
    <property type="project" value="UniProtKB-KW"/>
</dbReference>
<evidence type="ECO:0000256" key="7">
    <source>
        <dbReference type="SAM" id="Coils"/>
    </source>
</evidence>
<evidence type="ECO:0000256" key="6">
    <source>
        <dbReference type="ARBA" id="ARBA00025466"/>
    </source>
</evidence>
<keyword evidence="10" id="KW-1185">Reference proteome</keyword>
<proteinExistence type="predicted"/>
<evidence type="ECO:0000313" key="10">
    <source>
        <dbReference type="Proteomes" id="UP001500889"/>
    </source>
</evidence>
<accession>A0AAU9FI64</accession>
<organism evidence="9 10">
    <name type="scientific">Drosophila madeirensis</name>
    <name type="common">Fruit fly</name>
    <dbReference type="NCBI Taxonomy" id="30013"/>
    <lineage>
        <taxon>Eukaryota</taxon>
        <taxon>Metazoa</taxon>
        <taxon>Ecdysozoa</taxon>
        <taxon>Arthropoda</taxon>
        <taxon>Hexapoda</taxon>
        <taxon>Insecta</taxon>
        <taxon>Pterygota</taxon>
        <taxon>Neoptera</taxon>
        <taxon>Endopterygota</taxon>
        <taxon>Diptera</taxon>
        <taxon>Brachycera</taxon>
        <taxon>Muscomorpha</taxon>
        <taxon>Ephydroidea</taxon>
        <taxon>Drosophilidae</taxon>
        <taxon>Drosophila</taxon>
        <taxon>Sophophora</taxon>
    </lineage>
</organism>
<feature type="domain" description="Myb-like" evidence="8">
    <location>
        <begin position="38"/>
        <end position="108"/>
    </location>
</feature>
<evidence type="ECO:0000256" key="4">
    <source>
        <dbReference type="ARBA" id="ARBA00023125"/>
    </source>
</evidence>
<evidence type="ECO:0000259" key="8">
    <source>
        <dbReference type="SMART" id="SM00717"/>
    </source>
</evidence>